<feature type="chain" id="PRO_5043685678" evidence="1">
    <location>
        <begin position="23"/>
        <end position="266"/>
    </location>
</feature>
<dbReference type="Proteomes" id="UP000735302">
    <property type="component" value="Unassembled WGS sequence"/>
</dbReference>
<comment type="caution">
    <text evidence="3">The sequence shown here is derived from an EMBL/GenBank/DDBJ whole genome shotgun (WGS) entry which is preliminary data.</text>
</comment>
<evidence type="ECO:0000313" key="4">
    <source>
        <dbReference type="Proteomes" id="UP000735302"/>
    </source>
</evidence>
<dbReference type="InterPro" id="IPR018244">
    <property type="entry name" value="Allrgn_V5/Tpx1_CS"/>
</dbReference>
<evidence type="ECO:0000259" key="2">
    <source>
        <dbReference type="SMART" id="SM00198"/>
    </source>
</evidence>
<gene>
    <name evidence="3" type="ORF">PoB_002401700</name>
</gene>
<proteinExistence type="predicted"/>
<organism evidence="3 4">
    <name type="scientific">Plakobranchus ocellatus</name>
    <dbReference type="NCBI Taxonomy" id="259542"/>
    <lineage>
        <taxon>Eukaryota</taxon>
        <taxon>Metazoa</taxon>
        <taxon>Spiralia</taxon>
        <taxon>Lophotrochozoa</taxon>
        <taxon>Mollusca</taxon>
        <taxon>Gastropoda</taxon>
        <taxon>Heterobranchia</taxon>
        <taxon>Euthyneura</taxon>
        <taxon>Panpulmonata</taxon>
        <taxon>Sacoglossa</taxon>
        <taxon>Placobranchoidea</taxon>
        <taxon>Plakobranchidae</taxon>
        <taxon>Plakobranchus</taxon>
    </lineage>
</organism>
<dbReference type="InterPro" id="IPR014044">
    <property type="entry name" value="CAP_dom"/>
</dbReference>
<reference evidence="3 4" key="1">
    <citation type="journal article" date="2021" name="Elife">
        <title>Chloroplast acquisition without the gene transfer in kleptoplastic sea slugs, Plakobranchus ocellatus.</title>
        <authorList>
            <person name="Maeda T."/>
            <person name="Takahashi S."/>
            <person name="Yoshida T."/>
            <person name="Shimamura S."/>
            <person name="Takaki Y."/>
            <person name="Nagai Y."/>
            <person name="Toyoda A."/>
            <person name="Suzuki Y."/>
            <person name="Arimoto A."/>
            <person name="Ishii H."/>
            <person name="Satoh N."/>
            <person name="Nishiyama T."/>
            <person name="Hasebe M."/>
            <person name="Maruyama T."/>
            <person name="Minagawa J."/>
            <person name="Obokata J."/>
            <person name="Shigenobu S."/>
        </authorList>
    </citation>
    <scope>NUCLEOTIDE SEQUENCE [LARGE SCALE GENOMIC DNA]</scope>
</reference>
<dbReference type="SUPFAM" id="SSF55797">
    <property type="entry name" value="PR-1-like"/>
    <property type="match status" value="1"/>
</dbReference>
<dbReference type="SMART" id="SM00198">
    <property type="entry name" value="SCP"/>
    <property type="match status" value="1"/>
</dbReference>
<dbReference type="Gene3D" id="3.40.33.10">
    <property type="entry name" value="CAP"/>
    <property type="match status" value="1"/>
</dbReference>
<dbReference type="PROSITE" id="PS01010">
    <property type="entry name" value="CRISP_2"/>
    <property type="match status" value="1"/>
</dbReference>
<dbReference type="InterPro" id="IPR035940">
    <property type="entry name" value="CAP_sf"/>
</dbReference>
<feature type="domain" description="SCP" evidence="2">
    <location>
        <begin position="62"/>
        <end position="205"/>
    </location>
</feature>
<accession>A0AAV3ZS84</accession>
<dbReference type="AlphaFoldDB" id="A0AAV3ZS84"/>
<dbReference type="PRINTS" id="PR00837">
    <property type="entry name" value="V5TPXLIKE"/>
</dbReference>
<keyword evidence="4" id="KW-1185">Reference proteome</keyword>
<dbReference type="PROSITE" id="PS01009">
    <property type="entry name" value="CRISP_1"/>
    <property type="match status" value="1"/>
</dbReference>
<protein>
    <submittedName>
        <fullName evidence="3">Peptidase inhibitor 16</fullName>
    </submittedName>
</protein>
<keyword evidence="1" id="KW-0732">Signal</keyword>
<feature type="signal peptide" evidence="1">
    <location>
        <begin position="1"/>
        <end position="22"/>
    </location>
</feature>
<dbReference type="InterPro" id="IPR001283">
    <property type="entry name" value="CRISP-related"/>
</dbReference>
<evidence type="ECO:0000313" key="3">
    <source>
        <dbReference type="EMBL" id="GFN97511.1"/>
    </source>
</evidence>
<name>A0AAV3ZS84_9GAST</name>
<dbReference type="Pfam" id="PF00188">
    <property type="entry name" value="CAP"/>
    <property type="match status" value="1"/>
</dbReference>
<dbReference type="EMBL" id="BLXT01002786">
    <property type="protein sequence ID" value="GFN97511.1"/>
    <property type="molecule type" value="Genomic_DNA"/>
</dbReference>
<sequence length="266" mass="29716">MGSFVHWLDPFLLITSYVVVMGTEDVVTYTDAGVMVERRATEGEHLRVRREISKNMTGFNHEEAMAMLQRHNELRSSRKASDMMYMIWDDRLAESAQKWAEKCIFEHSTNRANLAGFQHVGENLFAGTGKFDPAHVVQLWYNEVKYYSYKSKGCSHVCGHYTQVVWASSRALGCGVKYCPKFKSFRPGSGYHVACHYGPGGNYVGERPYALGDICSKCPKNALFCVSGLCAKRPKIGSIASQAEMSILLIVTALATCAFYASTTLK</sequence>
<dbReference type="PANTHER" id="PTHR10334">
    <property type="entry name" value="CYSTEINE-RICH SECRETORY PROTEIN-RELATED"/>
    <property type="match status" value="1"/>
</dbReference>
<evidence type="ECO:0000256" key="1">
    <source>
        <dbReference type="SAM" id="SignalP"/>
    </source>
</evidence>
<dbReference type="GO" id="GO:0005576">
    <property type="term" value="C:extracellular region"/>
    <property type="evidence" value="ECO:0007669"/>
    <property type="project" value="InterPro"/>
</dbReference>